<name>A9BV05_DELAS</name>
<dbReference type="AlphaFoldDB" id="A9BV05"/>
<dbReference type="InterPro" id="IPR018490">
    <property type="entry name" value="cNMP-bd_dom_sf"/>
</dbReference>
<dbReference type="InterPro" id="IPR036388">
    <property type="entry name" value="WH-like_DNA-bd_sf"/>
</dbReference>
<evidence type="ECO:0000256" key="1">
    <source>
        <dbReference type="ARBA" id="ARBA00023015"/>
    </source>
</evidence>
<dbReference type="PROSITE" id="PS51063">
    <property type="entry name" value="HTH_CRP_2"/>
    <property type="match status" value="1"/>
</dbReference>
<dbReference type="InterPro" id="IPR012318">
    <property type="entry name" value="HTH_CRP"/>
</dbReference>
<reference evidence="6" key="2">
    <citation type="submission" date="2007-11" db="EMBL/GenBank/DDBJ databases">
        <title>Complete sequence of Delftia acidovorans DSM 14801 / SPH-1.</title>
        <authorList>
            <person name="Copeland A."/>
            <person name="Lucas S."/>
            <person name="Lapidus A."/>
            <person name="Barry K."/>
            <person name="Glavina del Rio T."/>
            <person name="Dalin E."/>
            <person name="Tice H."/>
            <person name="Pitluck S."/>
            <person name="Lowry S."/>
            <person name="Clum A."/>
            <person name="Schmutz J."/>
            <person name="Larimer F."/>
            <person name="Land M."/>
            <person name="Hauser L."/>
            <person name="Kyrpides N."/>
            <person name="Kim E."/>
            <person name="Schleheck D."/>
            <person name="Richardson P."/>
        </authorList>
    </citation>
    <scope>NUCLEOTIDE SEQUENCE [LARGE SCALE GENOMIC DNA]</scope>
    <source>
        <strain evidence="6">DSM 14801 / SPH-1</strain>
    </source>
</reference>
<feature type="domain" description="HTH crp-type" evidence="4">
    <location>
        <begin position="187"/>
        <end position="259"/>
    </location>
</feature>
<dbReference type="CDD" id="cd00038">
    <property type="entry name" value="CAP_ED"/>
    <property type="match status" value="1"/>
</dbReference>
<dbReference type="KEGG" id="dac:Daci_1825"/>
<evidence type="ECO:0000313" key="5">
    <source>
        <dbReference type="EMBL" id="ABX34467.1"/>
    </source>
</evidence>
<dbReference type="InterPro" id="IPR000595">
    <property type="entry name" value="cNMP-bd_dom"/>
</dbReference>
<dbReference type="GO" id="GO:0005829">
    <property type="term" value="C:cytosol"/>
    <property type="evidence" value="ECO:0007669"/>
    <property type="project" value="TreeGrafter"/>
</dbReference>
<keyword evidence="3" id="KW-0804">Transcription</keyword>
<organism evidence="5 6">
    <name type="scientific">Delftia acidovorans (strain DSM 14801 / SPH-1)</name>
    <dbReference type="NCBI Taxonomy" id="398578"/>
    <lineage>
        <taxon>Bacteria</taxon>
        <taxon>Pseudomonadati</taxon>
        <taxon>Pseudomonadota</taxon>
        <taxon>Betaproteobacteria</taxon>
        <taxon>Burkholderiales</taxon>
        <taxon>Comamonadaceae</taxon>
        <taxon>Delftia</taxon>
    </lineage>
</organism>
<evidence type="ECO:0000259" key="4">
    <source>
        <dbReference type="PROSITE" id="PS51063"/>
    </source>
</evidence>
<dbReference type="InterPro" id="IPR050397">
    <property type="entry name" value="Env_Response_Regulators"/>
</dbReference>
<dbReference type="HOGENOM" id="CLU_075053_3_5_4"/>
<accession>A9BV05</accession>
<dbReference type="SUPFAM" id="SSF51206">
    <property type="entry name" value="cAMP-binding domain-like"/>
    <property type="match status" value="1"/>
</dbReference>
<dbReference type="GO" id="GO:0003677">
    <property type="term" value="F:DNA binding"/>
    <property type="evidence" value="ECO:0007669"/>
    <property type="project" value="UniProtKB-KW"/>
</dbReference>
<evidence type="ECO:0000256" key="2">
    <source>
        <dbReference type="ARBA" id="ARBA00023125"/>
    </source>
</evidence>
<sequence>MRSRYAVLPATDDRARTGPADALQRCCTMSGSLQTSPLLPAVAWQGLRQVHVLQSLTDERLAELAAQCRWQHLALHQTLEGAYTDQRLYMLVQGGLRVSSYAPNGRGLTLGEIAQGVFFGGLPQQQVGCTAMPLVVEAGVPSLIASLAHEDVEALLMNEPQVLRAFIGRLSDLAVALARRMVDLGTLSVRSRLHTQLLERAERAGIDQGQALLAPAPRQTDLALMLGSSREEVAREMSRLVRLGLLRREGRNLRICHVEGLRVLLEEAR</sequence>
<dbReference type="PANTHER" id="PTHR24567">
    <property type="entry name" value="CRP FAMILY TRANSCRIPTIONAL REGULATORY PROTEIN"/>
    <property type="match status" value="1"/>
</dbReference>
<dbReference type="InterPro" id="IPR014710">
    <property type="entry name" value="RmlC-like_jellyroll"/>
</dbReference>
<keyword evidence="6" id="KW-1185">Reference proteome</keyword>
<reference evidence="5 6" key="1">
    <citation type="journal article" date="2004" name="Appl. Environ. Microbiol.">
        <title>Mineralization of individual congeners of linear alkylbenzenesulfonate by defined pairs of heterotrophic bacteria.</title>
        <authorList>
            <person name="Schleheck D."/>
            <person name="Knepper T.P."/>
            <person name="Fischer K."/>
            <person name="Cook A.M."/>
        </authorList>
    </citation>
    <scope>NUCLEOTIDE SEQUENCE [LARGE SCALE GENOMIC DNA]</scope>
    <source>
        <strain evidence="6">DSM 14801 / SPH-1</strain>
    </source>
</reference>
<dbReference type="InterPro" id="IPR036390">
    <property type="entry name" value="WH_DNA-bd_sf"/>
</dbReference>
<protein>
    <submittedName>
        <fullName evidence="5">Cyclic nucleotide-binding protein</fullName>
    </submittedName>
</protein>
<dbReference type="SUPFAM" id="SSF46785">
    <property type="entry name" value="Winged helix' DNA-binding domain"/>
    <property type="match status" value="1"/>
</dbReference>
<keyword evidence="1" id="KW-0805">Transcription regulation</keyword>
<dbReference type="EMBL" id="CP000884">
    <property type="protein sequence ID" value="ABX34467.1"/>
    <property type="molecule type" value="Genomic_DNA"/>
</dbReference>
<keyword evidence="2" id="KW-0238">DNA-binding</keyword>
<dbReference type="PANTHER" id="PTHR24567:SF77">
    <property type="entry name" value="NUCLEOSIDE-RESPONSIVE TRANSCRIPTIONAL ACTIVATOR OF NUCLEOSIDE UTILIZATION DEOR"/>
    <property type="match status" value="1"/>
</dbReference>
<dbReference type="Gene3D" id="1.10.10.10">
    <property type="entry name" value="Winged helix-like DNA-binding domain superfamily/Winged helix DNA-binding domain"/>
    <property type="match status" value="1"/>
</dbReference>
<dbReference type="Pfam" id="PF13545">
    <property type="entry name" value="HTH_Crp_2"/>
    <property type="match status" value="1"/>
</dbReference>
<dbReference type="GO" id="GO:0003700">
    <property type="term" value="F:DNA-binding transcription factor activity"/>
    <property type="evidence" value="ECO:0007669"/>
    <property type="project" value="TreeGrafter"/>
</dbReference>
<evidence type="ECO:0000256" key="3">
    <source>
        <dbReference type="ARBA" id="ARBA00023163"/>
    </source>
</evidence>
<gene>
    <name evidence="5" type="ordered locus">Daci_1825</name>
</gene>
<evidence type="ECO:0000313" key="6">
    <source>
        <dbReference type="Proteomes" id="UP000000784"/>
    </source>
</evidence>
<dbReference type="eggNOG" id="COG0664">
    <property type="taxonomic scope" value="Bacteria"/>
</dbReference>
<proteinExistence type="predicted"/>
<dbReference type="Proteomes" id="UP000000784">
    <property type="component" value="Chromosome"/>
</dbReference>
<dbReference type="STRING" id="398578.Daci_1825"/>
<dbReference type="SMART" id="SM00100">
    <property type="entry name" value="cNMP"/>
    <property type="match status" value="1"/>
</dbReference>
<dbReference type="Gene3D" id="2.60.120.10">
    <property type="entry name" value="Jelly Rolls"/>
    <property type="match status" value="1"/>
</dbReference>